<dbReference type="GO" id="GO:0016787">
    <property type="term" value="F:hydrolase activity"/>
    <property type="evidence" value="ECO:0007669"/>
    <property type="project" value="UniProtKB-KW"/>
</dbReference>
<reference evidence="3" key="1">
    <citation type="submission" date="2020-05" db="EMBL/GenBank/DDBJ databases">
        <title>Mycena genomes resolve the evolution of fungal bioluminescence.</title>
        <authorList>
            <person name="Tsai I.J."/>
        </authorList>
    </citation>
    <scope>NUCLEOTIDE SEQUENCE</scope>
    <source>
        <strain evidence="3">CCC161011</strain>
    </source>
</reference>
<accession>A0A8H6YV43</accession>
<dbReference type="InterPro" id="IPR049492">
    <property type="entry name" value="BD-FAE-like_dom"/>
</dbReference>
<dbReference type="Proteomes" id="UP000620124">
    <property type="component" value="Unassembled WGS sequence"/>
</dbReference>
<name>A0A8H6YV43_9AGAR</name>
<evidence type="ECO:0000259" key="2">
    <source>
        <dbReference type="Pfam" id="PF20434"/>
    </source>
</evidence>
<feature type="domain" description="BD-FAE-like" evidence="2">
    <location>
        <begin position="51"/>
        <end position="158"/>
    </location>
</feature>
<dbReference type="EMBL" id="JACAZI010000003">
    <property type="protein sequence ID" value="KAF7365792.1"/>
    <property type="molecule type" value="Genomic_DNA"/>
</dbReference>
<dbReference type="InterPro" id="IPR050300">
    <property type="entry name" value="GDXG_lipolytic_enzyme"/>
</dbReference>
<evidence type="ECO:0000313" key="4">
    <source>
        <dbReference type="Proteomes" id="UP000620124"/>
    </source>
</evidence>
<comment type="caution">
    <text evidence="3">The sequence shown here is derived from an EMBL/GenBank/DDBJ whole genome shotgun (WGS) entry which is preliminary data.</text>
</comment>
<dbReference type="Gene3D" id="3.40.50.1820">
    <property type="entry name" value="alpha/beta hydrolase"/>
    <property type="match status" value="1"/>
</dbReference>
<keyword evidence="1" id="KW-0378">Hydrolase</keyword>
<evidence type="ECO:0000313" key="3">
    <source>
        <dbReference type="EMBL" id="KAF7365792.1"/>
    </source>
</evidence>
<dbReference type="InterPro" id="IPR029058">
    <property type="entry name" value="AB_hydrolase_fold"/>
</dbReference>
<organism evidence="3 4">
    <name type="scientific">Mycena venus</name>
    <dbReference type="NCBI Taxonomy" id="2733690"/>
    <lineage>
        <taxon>Eukaryota</taxon>
        <taxon>Fungi</taxon>
        <taxon>Dikarya</taxon>
        <taxon>Basidiomycota</taxon>
        <taxon>Agaricomycotina</taxon>
        <taxon>Agaricomycetes</taxon>
        <taxon>Agaricomycetidae</taxon>
        <taxon>Agaricales</taxon>
        <taxon>Marasmiineae</taxon>
        <taxon>Mycenaceae</taxon>
        <taxon>Mycena</taxon>
    </lineage>
</organism>
<dbReference type="Pfam" id="PF20434">
    <property type="entry name" value="BD-FAE"/>
    <property type="match status" value="1"/>
</dbReference>
<protein>
    <submittedName>
        <fullName evidence="3">Esterase lipase thioesterase family protein</fullName>
    </submittedName>
</protein>
<keyword evidence="4" id="KW-1185">Reference proteome</keyword>
<gene>
    <name evidence="3" type="ORF">MVEN_00453200</name>
</gene>
<sequence>MDAVAQLQETDIGQILQPTYNIFVPLLEPKREEITRARKTFKYGETERHQLDVYYPPHTDSEKHPLLVFIYGGGFVSGERTRPAPADLIYGNVGHYFASRGFVVIIPDYRLAPATTYPGPVFDIRDTLAWATSHASELGPGADIDRVFIFGHSAGGVHVMTLLLEPTVRADAQTSALLARVKGAVIVSSPFSWAKAGSTSYFNGRELEAAPLPLLRAASEEVVKGLPPFALITCERDPEFLKVAVSGTQKALGERGIEAPVISAGGHNHISVMVALGSGQGERWAEESLKWIDGL</sequence>
<proteinExistence type="predicted"/>
<dbReference type="SUPFAM" id="SSF53474">
    <property type="entry name" value="alpha/beta-Hydrolases"/>
    <property type="match status" value="1"/>
</dbReference>
<dbReference type="PANTHER" id="PTHR48081">
    <property type="entry name" value="AB HYDROLASE SUPERFAMILY PROTEIN C4A8.06C"/>
    <property type="match status" value="1"/>
</dbReference>
<evidence type="ECO:0000256" key="1">
    <source>
        <dbReference type="ARBA" id="ARBA00022801"/>
    </source>
</evidence>
<dbReference type="OrthoDB" id="433474at2759"/>
<dbReference type="AlphaFoldDB" id="A0A8H6YV43"/>